<feature type="transmembrane region" description="Helical" evidence="7">
    <location>
        <begin position="401"/>
        <end position="424"/>
    </location>
</feature>
<dbReference type="SUPFAM" id="SSF103473">
    <property type="entry name" value="MFS general substrate transporter"/>
    <property type="match status" value="1"/>
</dbReference>
<dbReference type="STRING" id="538381.GCA_001696535_04260"/>
<evidence type="ECO:0000256" key="6">
    <source>
        <dbReference type="SAM" id="MobiDB-lite"/>
    </source>
</evidence>
<comment type="subcellular location">
    <subcellularLocation>
        <location evidence="1">Endomembrane system</location>
        <topology evidence="1">Multi-pass membrane protein</topology>
    </subcellularLocation>
</comment>
<proteinExistence type="predicted"/>
<keyword evidence="5 7" id="KW-0472">Membrane</keyword>
<evidence type="ECO:0000313" key="10">
    <source>
        <dbReference type="Proteomes" id="UP000219331"/>
    </source>
</evidence>
<feature type="transmembrane region" description="Helical" evidence="7">
    <location>
        <begin position="144"/>
        <end position="166"/>
    </location>
</feature>
<evidence type="ECO:0000256" key="3">
    <source>
        <dbReference type="ARBA" id="ARBA00022692"/>
    </source>
</evidence>
<reference evidence="9 10" key="1">
    <citation type="submission" date="2017-08" db="EMBL/GenBank/DDBJ databases">
        <authorList>
            <person name="de Groot N.N."/>
        </authorList>
    </citation>
    <scope>NUCLEOTIDE SEQUENCE [LARGE SCALE GENOMIC DNA]</scope>
    <source>
        <strain evidence="9 10">USBA 352</strain>
    </source>
</reference>
<feature type="transmembrane region" description="Helical" evidence="7">
    <location>
        <begin position="464"/>
        <end position="484"/>
    </location>
</feature>
<keyword evidence="4 7" id="KW-1133">Transmembrane helix</keyword>
<feature type="transmembrane region" description="Helical" evidence="7">
    <location>
        <begin position="355"/>
        <end position="373"/>
    </location>
</feature>
<dbReference type="PANTHER" id="PTHR23519:SF1">
    <property type="entry name" value="AUTOPHAGY-RELATED PROTEIN 22"/>
    <property type="match status" value="1"/>
</dbReference>
<feature type="transmembrane region" description="Helical" evidence="7">
    <location>
        <begin position="87"/>
        <end position="108"/>
    </location>
</feature>
<feature type="transmembrane region" description="Helical" evidence="7">
    <location>
        <begin position="325"/>
        <end position="343"/>
    </location>
</feature>
<feature type="domain" description="Major facilitator superfamily (MFS) profile" evidence="8">
    <location>
        <begin position="48"/>
        <end position="491"/>
    </location>
</feature>
<dbReference type="InterPro" id="IPR020846">
    <property type="entry name" value="MFS_dom"/>
</dbReference>
<evidence type="ECO:0000256" key="1">
    <source>
        <dbReference type="ARBA" id="ARBA00004127"/>
    </source>
</evidence>
<dbReference type="InterPro" id="IPR050495">
    <property type="entry name" value="ATG22/LtaA_families"/>
</dbReference>
<dbReference type="Gene3D" id="1.20.1250.20">
    <property type="entry name" value="MFS general substrate transporter like domains"/>
    <property type="match status" value="1"/>
</dbReference>
<dbReference type="EMBL" id="OBML01000003">
    <property type="protein sequence ID" value="SOB99659.1"/>
    <property type="molecule type" value="Genomic_DNA"/>
</dbReference>
<protein>
    <submittedName>
        <fullName evidence="9">MFS transporter, UMF1 family</fullName>
    </submittedName>
</protein>
<keyword evidence="10" id="KW-1185">Reference proteome</keyword>
<feature type="transmembrane region" description="Helical" evidence="7">
    <location>
        <begin position="436"/>
        <end position="458"/>
    </location>
</feature>
<dbReference type="AlphaFoldDB" id="A0A285S3J2"/>
<dbReference type="GO" id="GO:0022857">
    <property type="term" value="F:transmembrane transporter activity"/>
    <property type="evidence" value="ECO:0007669"/>
    <property type="project" value="InterPro"/>
</dbReference>
<dbReference type="InterPro" id="IPR036259">
    <property type="entry name" value="MFS_trans_sf"/>
</dbReference>
<dbReference type="GO" id="GO:0012505">
    <property type="term" value="C:endomembrane system"/>
    <property type="evidence" value="ECO:0007669"/>
    <property type="project" value="UniProtKB-SubCell"/>
</dbReference>
<evidence type="ECO:0000313" key="9">
    <source>
        <dbReference type="EMBL" id="SOB99659.1"/>
    </source>
</evidence>
<evidence type="ECO:0000256" key="7">
    <source>
        <dbReference type="SAM" id="Phobius"/>
    </source>
</evidence>
<evidence type="ECO:0000256" key="4">
    <source>
        <dbReference type="ARBA" id="ARBA00022989"/>
    </source>
</evidence>
<feature type="transmembrane region" description="Helical" evidence="7">
    <location>
        <begin position="120"/>
        <end position="138"/>
    </location>
</feature>
<keyword evidence="3 7" id="KW-0812">Transmembrane</keyword>
<dbReference type="Pfam" id="PF11700">
    <property type="entry name" value="ATG22"/>
    <property type="match status" value="1"/>
</dbReference>
<feature type="transmembrane region" description="Helical" evidence="7">
    <location>
        <begin position="51"/>
        <end position="75"/>
    </location>
</feature>
<dbReference type="InterPro" id="IPR024671">
    <property type="entry name" value="Atg22-like"/>
</dbReference>
<dbReference type="Proteomes" id="UP000219331">
    <property type="component" value="Unassembled WGS sequence"/>
</dbReference>
<evidence type="ECO:0000259" key="8">
    <source>
        <dbReference type="PROSITE" id="PS50850"/>
    </source>
</evidence>
<gene>
    <name evidence="9" type="ORF">SAMN05421512_103147</name>
</gene>
<sequence length="491" mass="50133">MTTPGAGHAPGDMTQTGNDKGAPATAGAFPTDEDAFGGGLLPPRRGAVASWLFFDWAAQPFFTLVTTFVFAPYFASTLAATPAEGQALWGYATAAAGLSIALLAPVLGAIADRTGARKPWIAAFSLPLLVGSAALWFAAPGEPWAIAIALAGFAVATLGAEFATVFTNAMMPDLVPRSQLGRLSGNGWALGYAGGLLSLVIALGLMASSPQTGLTMLGLEPIFGLDPATHAGDRASGPFSAIWYLVFVLPLFLLVPDVPRRPVALGTAVRQGLADLAATLREARSDRRMLLFLAANMIYKDGLVALFAFGGIYAAGVLGWSSIEIGTFGILLTITGTIGAVIGGRLDDRLGPKPVIAGALVVLILCGLGLVSVDRDTVFFIVEASPGQPGAGLFSSLPEQVFLVLGGILGAAAGPLQAASRTLLVHVSPPGAMTRYFGLFALSGKVTSFLAPLLVGIVTTATASQAAGMAVILVFFAAGLALLARVGDRPA</sequence>
<dbReference type="PROSITE" id="PS50850">
    <property type="entry name" value="MFS"/>
    <property type="match status" value="1"/>
</dbReference>
<feature type="transmembrane region" description="Helical" evidence="7">
    <location>
        <begin position="290"/>
        <end position="313"/>
    </location>
</feature>
<organism evidence="9 10">
    <name type="scientific">Stappia indica</name>
    <dbReference type="NCBI Taxonomy" id="538381"/>
    <lineage>
        <taxon>Bacteria</taxon>
        <taxon>Pseudomonadati</taxon>
        <taxon>Pseudomonadota</taxon>
        <taxon>Alphaproteobacteria</taxon>
        <taxon>Hyphomicrobiales</taxon>
        <taxon>Stappiaceae</taxon>
        <taxon>Stappia</taxon>
    </lineage>
</organism>
<dbReference type="PANTHER" id="PTHR23519">
    <property type="entry name" value="AUTOPHAGY-RELATED PROTEIN 22"/>
    <property type="match status" value="1"/>
</dbReference>
<feature type="transmembrane region" description="Helical" evidence="7">
    <location>
        <begin position="235"/>
        <end position="255"/>
    </location>
</feature>
<accession>A0A285S3J2</accession>
<evidence type="ECO:0000256" key="5">
    <source>
        <dbReference type="ARBA" id="ARBA00023136"/>
    </source>
</evidence>
<feature type="transmembrane region" description="Helical" evidence="7">
    <location>
        <begin position="187"/>
        <end position="207"/>
    </location>
</feature>
<feature type="region of interest" description="Disordered" evidence="6">
    <location>
        <begin position="1"/>
        <end position="28"/>
    </location>
</feature>
<evidence type="ECO:0000256" key="2">
    <source>
        <dbReference type="ARBA" id="ARBA00022448"/>
    </source>
</evidence>
<keyword evidence="2" id="KW-0813">Transport</keyword>
<name>A0A285S3J2_9HYPH</name>